<evidence type="ECO:0000259" key="3">
    <source>
        <dbReference type="PROSITE" id="PS50010"/>
    </source>
</evidence>
<keyword evidence="6" id="KW-1185">Reference proteome</keyword>
<dbReference type="InterPro" id="IPR000270">
    <property type="entry name" value="PB1_dom"/>
</dbReference>
<dbReference type="PROSITE" id="PS51745">
    <property type="entry name" value="PB1"/>
    <property type="match status" value="1"/>
</dbReference>
<dbReference type="CDD" id="cd05992">
    <property type="entry name" value="PB1"/>
    <property type="match status" value="1"/>
</dbReference>
<dbReference type="Gene3D" id="2.30.29.30">
    <property type="entry name" value="Pleckstrin-homology domain (PH domain)/Phosphotyrosine-binding domain (PTB)"/>
    <property type="match status" value="1"/>
</dbReference>
<dbReference type="InterPro" id="IPR053793">
    <property type="entry name" value="PB1-like"/>
</dbReference>
<dbReference type="PANTHER" id="PTHR47339:SF1">
    <property type="entry name" value="CELL DIVISION CONTROL PROTEIN 24"/>
    <property type="match status" value="1"/>
</dbReference>
<organism evidence="5 6">
    <name type="scientific">Rhodotorula graminis (strain WP1)</name>
    <dbReference type="NCBI Taxonomy" id="578459"/>
    <lineage>
        <taxon>Eukaryota</taxon>
        <taxon>Fungi</taxon>
        <taxon>Dikarya</taxon>
        <taxon>Basidiomycota</taxon>
        <taxon>Pucciniomycotina</taxon>
        <taxon>Microbotryomycetes</taxon>
        <taxon>Sporidiobolales</taxon>
        <taxon>Sporidiobolaceae</taxon>
        <taxon>Rhodotorula</taxon>
    </lineage>
</organism>
<dbReference type="Pfam" id="PF06395">
    <property type="entry name" value="CDC24"/>
    <property type="match status" value="1"/>
</dbReference>
<dbReference type="GO" id="GO:0005634">
    <property type="term" value="C:nucleus"/>
    <property type="evidence" value="ECO:0007669"/>
    <property type="project" value="TreeGrafter"/>
</dbReference>
<name>A0A0P9EF74_RHOGW</name>
<dbReference type="InterPro" id="IPR033511">
    <property type="entry name" value="Cdc24/Scd1_PH_dom"/>
</dbReference>
<feature type="compositionally biased region" description="Basic residues" evidence="1">
    <location>
        <begin position="564"/>
        <end position="576"/>
    </location>
</feature>
<dbReference type="SMART" id="SM00233">
    <property type="entry name" value="PH"/>
    <property type="match status" value="1"/>
</dbReference>
<dbReference type="InterPro" id="IPR011993">
    <property type="entry name" value="PH-like_dom_sf"/>
</dbReference>
<dbReference type="SUPFAM" id="SSF48065">
    <property type="entry name" value="DBL homology domain (DH-domain)"/>
    <property type="match status" value="1"/>
</dbReference>
<feature type="compositionally biased region" description="Low complexity" evidence="1">
    <location>
        <begin position="626"/>
        <end position="635"/>
    </location>
</feature>
<dbReference type="CDD" id="cd00160">
    <property type="entry name" value="RhoGEF"/>
    <property type="match status" value="1"/>
</dbReference>
<dbReference type="AlphaFoldDB" id="A0A0P9EF74"/>
<dbReference type="GO" id="GO:0005085">
    <property type="term" value="F:guanyl-nucleotide exchange factor activity"/>
    <property type="evidence" value="ECO:0007669"/>
    <property type="project" value="InterPro"/>
</dbReference>
<dbReference type="EMBL" id="KQ474089">
    <property type="protein sequence ID" value="KPV72028.1"/>
    <property type="molecule type" value="Genomic_DNA"/>
</dbReference>
<dbReference type="GeneID" id="28974103"/>
<dbReference type="Gene3D" id="1.10.418.10">
    <property type="entry name" value="Calponin-like domain"/>
    <property type="match status" value="1"/>
</dbReference>
<evidence type="ECO:0000256" key="1">
    <source>
        <dbReference type="SAM" id="MobiDB-lite"/>
    </source>
</evidence>
<dbReference type="GO" id="GO:0005737">
    <property type="term" value="C:cytoplasm"/>
    <property type="evidence" value="ECO:0007669"/>
    <property type="project" value="TreeGrafter"/>
</dbReference>
<dbReference type="InterPro" id="IPR001849">
    <property type="entry name" value="PH_domain"/>
</dbReference>
<dbReference type="Pfam" id="PF15411">
    <property type="entry name" value="PH_10"/>
    <property type="match status" value="1"/>
</dbReference>
<dbReference type="InterPro" id="IPR035899">
    <property type="entry name" value="DBL_dom_sf"/>
</dbReference>
<dbReference type="InterPro" id="IPR053026">
    <property type="entry name" value="CDC42_GEF"/>
</dbReference>
<dbReference type="SMART" id="SM00325">
    <property type="entry name" value="RhoGEF"/>
    <property type="match status" value="1"/>
</dbReference>
<evidence type="ECO:0000313" key="5">
    <source>
        <dbReference type="EMBL" id="KPV72028.1"/>
    </source>
</evidence>
<evidence type="ECO:0000313" key="6">
    <source>
        <dbReference type="Proteomes" id="UP000053890"/>
    </source>
</evidence>
<dbReference type="InterPro" id="IPR010481">
    <property type="entry name" value="Cdc24/Scd1_N"/>
</dbReference>
<dbReference type="GO" id="GO:0000935">
    <property type="term" value="C:division septum"/>
    <property type="evidence" value="ECO:0007669"/>
    <property type="project" value="TreeGrafter"/>
</dbReference>
<feature type="domain" description="PH" evidence="2">
    <location>
        <begin position="387"/>
        <end position="512"/>
    </location>
</feature>
<feature type="domain" description="DH" evidence="3">
    <location>
        <begin position="192"/>
        <end position="363"/>
    </location>
</feature>
<dbReference type="GO" id="GO:0043332">
    <property type="term" value="C:mating projection tip"/>
    <property type="evidence" value="ECO:0007669"/>
    <property type="project" value="TreeGrafter"/>
</dbReference>
<evidence type="ECO:0000259" key="4">
    <source>
        <dbReference type="PROSITE" id="PS51745"/>
    </source>
</evidence>
<dbReference type="Pfam" id="PF00621">
    <property type="entry name" value="RhoGEF"/>
    <property type="match status" value="1"/>
</dbReference>
<dbReference type="FunFam" id="2.30.29.30:FF:000365">
    <property type="entry name" value="Related to CDC24-GTP/GDP exchange factor for Cdc42p"/>
    <property type="match status" value="1"/>
</dbReference>
<reference evidence="5 6" key="1">
    <citation type="journal article" date="2015" name="Front. Microbiol.">
        <title>Genome sequence of the plant growth promoting endophytic yeast Rhodotorula graminis WP1.</title>
        <authorList>
            <person name="Firrincieli A."/>
            <person name="Otillar R."/>
            <person name="Salamov A."/>
            <person name="Schmutz J."/>
            <person name="Khan Z."/>
            <person name="Redman R.S."/>
            <person name="Fleck N.D."/>
            <person name="Lindquist E."/>
            <person name="Grigoriev I.V."/>
            <person name="Doty S.L."/>
        </authorList>
    </citation>
    <scope>NUCLEOTIDE SEQUENCE [LARGE SCALE GENOMIC DNA]</scope>
    <source>
        <strain evidence="5 6">WP1</strain>
    </source>
</reference>
<dbReference type="Pfam" id="PF00564">
    <property type="entry name" value="PB1"/>
    <property type="match status" value="1"/>
</dbReference>
<dbReference type="PANTHER" id="PTHR47339">
    <property type="entry name" value="CELL DIVISION CONTROL PROTEIN 24"/>
    <property type="match status" value="1"/>
</dbReference>
<feature type="compositionally biased region" description="Low complexity" evidence="1">
    <location>
        <begin position="577"/>
        <end position="590"/>
    </location>
</feature>
<gene>
    <name evidence="5" type="ORF">RHOBADRAFT_39770</name>
</gene>
<sequence>MSATSSGAASPLFGASLSSSLRPPFDRTPSSASAFSDTPVATNSALNKVASASSSIYQRCNAVRQRLLRVPDFRERFFDSTDGGAAGGVGPQTDPVSQVLSVLRLGASLCYLFNQLGHAHQLDVNPQATLSNLKACQRGAAHFIMACKQDLRWPEGDLFAVNELYGQDTNGGALLPPPDLPDPVPQAGPSDERSLVVREILDSERKYMQDLEVLQQDYQRQLQLHDVLTQDQIHSLFINLNKLADFQRRFLIGVEGNASLAPEQQRFGNLFLQMEENFACYEPYCANLTNAQDLAIAENAALSRLSHVLDPVSELAPLLIKPVQRICKYPLLISNTPNSYPYYDELKAGLESIMRVTDKVNEEKRRKDNAQAVDELHLRVEDWKGHDINSFGQLLLQETFVVIKSDNEREYNVYLFERIILCCKEVGTPSKKDKKSNSILKRPPSQRVNKLQLKGRIFVNNITGASQIHHRSGQYLLEVRWRGDVAEEAFTIKCRTEELLRQWQKAINKAVEEAPSRRRAHHLSSSRRSERGMYSPASQFPPTPMSEYGPTVGGAGGTTTSASHRTRPGTPRRARRTLGSTTTPTSSATRRTSRAARRPPPVDPPPPGQQQHHHHPPQRGMSHGASSPVVVTSSSAGGHAPATAVRVKVFFGDDAFVVVVLDSVPYPDLVDKVLKKIRMCGGDRARVESHALRLRYRDEDGDRILITSEEDVAMAFETARVMCADKGPGAQLELVLDAAVDQQ</sequence>
<dbReference type="OMA" id="QPIYPRQ"/>
<dbReference type="PROSITE" id="PS50003">
    <property type="entry name" value="PH_DOMAIN"/>
    <property type="match status" value="1"/>
</dbReference>
<dbReference type="InterPro" id="IPR036872">
    <property type="entry name" value="CH_dom_sf"/>
</dbReference>
<dbReference type="SUPFAM" id="SSF54277">
    <property type="entry name" value="CAD &amp; PB1 domains"/>
    <property type="match status" value="1"/>
</dbReference>
<dbReference type="SMART" id="SM00666">
    <property type="entry name" value="PB1"/>
    <property type="match status" value="1"/>
</dbReference>
<dbReference type="GO" id="GO:0031106">
    <property type="term" value="P:septin ring organization"/>
    <property type="evidence" value="ECO:0007669"/>
    <property type="project" value="TreeGrafter"/>
</dbReference>
<dbReference type="STRING" id="578459.A0A0P9EF74"/>
<dbReference type="Gene3D" id="3.10.20.90">
    <property type="entry name" value="Phosphatidylinositol 3-kinase Catalytic Subunit, Chain A, domain 1"/>
    <property type="match status" value="1"/>
</dbReference>
<proteinExistence type="predicted"/>
<feature type="region of interest" description="Disordered" evidence="1">
    <location>
        <begin position="510"/>
        <end position="637"/>
    </location>
</feature>
<accession>A0A0P9EF74</accession>
<feature type="compositionally biased region" description="Pro residues" evidence="1">
    <location>
        <begin position="598"/>
        <end position="608"/>
    </location>
</feature>
<dbReference type="SUPFAM" id="SSF50729">
    <property type="entry name" value="PH domain-like"/>
    <property type="match status" value="1"/>
</dbReference>
<dbReference type="Gene3D" id="1.20.900.10">
    <property type="entry name" value="Dbl homology (DH) domain"/>
    <property type="match status" value="1"/>
</dbReference>
<dbReference type="InterPro" id="IPR000219">
    <property type="entry name" value="DH_dom"/>
</dbReference>
<evidence type="ECO:0000259" key="2">
    <source>
        <dbReference type="PROSITE" id="PS50003"/>
    </source>
</evidence>
<dbReference type="CDD" id="cd13246">
    <property type="entry name" value="PH_Scd1"/>
    <property type="match status" value="1"/>
</dbReference>
<dbReference type="OrthoDB" id="1594986at2759"/>
<dbReference type="PROSITE" id="PS50010">
    <property type="entry name" value="DH_2"/>
    <property type="match status" value="1"/>
</dbReference>
<feature type="domain" description="PB1" evidence="4">
    <location>
        <begin position="644"/>
        <end position="726"/>
    </location>
</feature>
<protein>
    <recommendedName>
        <fullName evidence="7">DH domain-containing protein</fullName>
    </recommendedName>
</protein>
<evidence type="ECO:0008006" key="7">
    <source>
        <dbReference type="Google" id="ProtNLM"/>
    </source>
</evidence>
<dbReference type="GO" id="GO:0030010">
    <property type="term" value="P:establishment of cell polarity"/>
    <property type="evidence" value="ECO:0007669"/>
    <property type="project" value="TreeGrafter"/>
</dbReference>
<dbReference type="Proteomes" id="UP000053890">
    <property type="component" value="Unassembled WGS sequence"/>
</dbReference>
<dbReference type="RefSeq" id="XP_018268077.1">
    <property type="nucleotide sequence ID" value="XM_018413654.1"/>
</dbReference>